<evidence type="ECO:0000313" key="2">
    <source>
        <dbReference type="Proteomes" id="UP000314294"/>
    </source>
</evidence>
<accession>A0A4Z2FE91</accession>
<sequence>MNLIHSEGRRDFNAGEHKACRFSIKNPPGWGLYLNAIALADRHPEGCGRRRDESKRVQQREVRAVYLAEEEEEEEEEEA</sequence>
<organism evidence="1 2">
    <name type="scientific">Liparis tanakae</name>
    <name type="common">Tanaka's snailfish</name>
    <dbReference type="NCBI Taxonomy" id="230148"/>
    <lineage>
        <taxon>Eukaryota</taxon>
        <taxon>Metazoa</taxon>
        <taxon>Chordata</taxon>
        <taxon>Craniata</taxon>
        <taxon>Vertebrata</taxon>
        <taxon>Euteleostomi</taxon>
        <taxon>Actinopterygii</taxon>
        <taxon>Neopterygii</taxon>
        <taxon>Teleostei</taxon>
        <taxon>Neoteleostei</taxon>
        <taxon>Acanthomorphata</taxon>
        <taxon>Eupercaria</taxon>
        <taxon>Perciformes</taxon>
        <taxon>Cottioidei</taxon>
        <taxon>Cottales</taxon>
        <taxon>Liparidae</taxon>
        <taxon>Liparis</taxon>
    </lineage>
</organism>
<protein>
    <submittedName>
        <fullName evidence="1">Uncharacterized protein</fullName>
    </submittedName>
</protein>
<dbReference type="Proteomes" id="UP000314294">
    <property type="component" value="Unassembled WGS sequence"/>
</dbReference>
<reference evidence="1 2" key="1">
    <citation type="submission" date="2019-03" db="EMBL/GenBank/DDBJ databases">
        <title>First draft genome of Liparis tanakae, snailfish: a comprehensive survey of snailfish specific genes.</title>
        <authorList>
            <person name="Kim W."/>
            <person name="Song I."/>
            <person name="Jeong J.-H."/>
            <person name="Kim D."/>
            <person name="Kim S."/>
            <person name="Ryu S."/>
            <person name="Song J.Y."/>
            <person name="Lee S.K."/>
        </authorList>
    </citation>
    <scope>NUCLEOTIDE SEQUENCE [LARGE SCALE GENOMIC DNA]</scope>
    <source>
        <tissue evidence="1">Muscle</tissue>
    </source>
</reference>
<gene>
    <name evidence="1" type="ORF">EYF80_050753</name>
</gene>
<name>A0A4Z2FE91_9TELE</name>
<proteinExistence type="predicted"/>
<evidence type="ECO:0000313" key="1">
    <source>
        <dbReference type="EMBL" id="TNN39084.1"/>
    </source>
</evidence>
<keyword evidence="2" id="KW-1185">Reference proteome</keyword>
<dbReference type="AlphaFoldDB" id="A0A4Z2FE91"/>
<comment type="caution">
    <text evidence="1">The sequence shown here is derived from an EMBL/GenBank/DDBJ whole genome shotgun (WGS) entry which is preliminary data.</text>
</comment>
<dbReference type="EMBL" id="SRLO01001310">
    <property type="protein sequence ID" value="TNN39084.1"/>
    <property type="molecule type" value="Genomic_DNA"/>
</dbReference>